<feature type="region of interest" description="Disordered" evidence="1">
    <location>
        <begin position="154"/>
        <end position="185"/>
    </location>
</feature>
<accession>A0AAD4GKF8</accession>
<keyword evidence="3" id="KW-1185">Reference proteome</keyword>
<feature type="compositionally biased region" description="Polar residues" evidence="1">
    <location>
        <begin position="154"/>
        <end position="176"/>
    </location>
</feature>
<dbReference type="AlphaFoldDB" id="A0AAD4GKF8"/>
<proteinExistence type="predicted"/>
<evidence type="ECO:0000256" key="1">
    <source>
        <dbReference type="SAM" id="MobiDB-lite"/>
    </source>
</evidence>
<organism evidence="2 3">
    <name type="scientific">Boletus edulis BED1</name>
    <dbReference type="NCBI Taxonomy" id="1328754"/>
    <lineage>
        <taxon>Eukaryota</taxon>
        <taxon>Fungi</taxon>
        <taxon>Dikarya</taxon>
        <taxon>Basidiomycota</taxon>
        <taxon>Agaricomycotina</taxon>
        <taxon>Agaricomycetes</taxon>
        <taxon>Agaricomycetidae</taxon>
        <taxon>Boletales</taxon>
        <taxon>Boletineae</taxon>
        <taxon>Boletaceae</taxon>
        <taxon>Boletoideae</taxon>
        <taxon>Boletus</taxon>
    </lineage>
</organism>
<comment type="caution">
    <text evidence="2">The sequence shown here is derived from an EMBL/GenBank/DDBJ whole genome shotgun (WGS) entry which is preliminary data.</text>
</comment>
<reference evidence="2" key="1">
    <citation type="submission" date="2019-10" db="EMBL/GenBank/DDBJ databases">
        <authorList>
            <consortium name="DOE Joint Genome Institute"/>
            <person name="Kuo A."/>
            <person name="Miyauchi S."/>
            <person name="Kiss E."/>
            <person name="Drula E."/>
            <person name="Kohler A."/>
            <person name="Sanchez-Garcia M."/>
            <person name="Andreopoulos B."/>
            <person name="Barry K.W."/>
            <person name="Bonito G."/>
            <person name="Buee M."/>
            <person name="Carver A."/>
            <person name="Chen C."/>
            <person name="Cichocki N."/>
            <person name="Clum A."/>
            <person name="Culley D."/>
            <person name="Crous P.W."/>
            <person name="Fauchery L."/>
            <person name="Girlanda M."/>
            <person name="Hayes R."/>
            <person name="Keri Z."/>
            <person name="LaButti K."/>
            <person name="Lipzen A."/>
            <person name="Lombard V."/>
            <person name="Magnuson J."/>
            <person name="Maillard F."/>
            <person name="Morin E."/>
            <person name="Murat C."/>
            <person name="Nolan M."/>
            <person name="Ohm R."/>
            <person name="Pangilinan J."/>
            <person name="Pereira M."/>
            <person name="Perotto S."/>
            <person name="Peter M."/>
            <person name="Riley R."/>
            <person name="Sitrit Y."/>
            <person name="Stielow B."/>
            <person name="Szollosi G."/>
            <person name="Zifcakova L."/>
            <person name="Stursova M."/>
            <person name="Spatafora J.W."/>
            <person name="Tedersoo L."/>
            <person name="Vaario L.-M."/>
            <person name="Yamada A."/>
            <person name="Yan M."/>
            <person name="Wang P."/>
            <person name="Xu J."/>
            <person name="Bruns T."/>
            <person name="Baldrian P."/>
            <person name="Vilgalys R."/>
            <person name="Henrissat B."/>
            <person name="Grigoriev I.V."/>
            <person name="Hibbett D."/>
            <person name="Nagy L.G."/>
            <person name="Martin F.M."/>
        </authorList>
    </citation>
    <scope>NUCLEOTIDE SEQUENCE</scope>
    <source>
        <strain evidence="2">BED1</strain>
    </source>
</reference>
<reference evidence="2" key="2">
    <citation type="journal article" date="2020" name="Nat. Commun.">
        <title>Large-scale genome sequencing of mycorrhizal fungi provides insights into the early evolution of symbiotic traits.</title>
        <authorList>
            <person name="Miyauchi S."/>
            <person name="Kiss E."/>
            <person name="Kuo A."/>
            <person name="Drula E."/>
            <person name="Kohler A."/>
            <person name="Sanchez-Garcia M."/>
            <person name="Morin E."/>
            <person name="Andreopoulos B."/>
            <person name="Barry K.W."/>
            <person name="Bonito G."/>
            <person name="Buee M."/>
            <person name="Carver A."/>
            <person name="Chen C."/>
            <person name="Cichocki N."/>
            <person name="Clum A."/>
            <person name="Culley D."/>
            <person name="Crous P.W."/>
            <person name="Fauchery L."/>
            <person name="Girlanda M."/>
            <person name="Hayes R.D."/>
            <person name="Keri Z."/>
            <person name="LaButti K."/>
            <person name="Lipzen A."/>
            <person name="Lombard V."/>
            <person name="Magnuson J."/>
            <person name="Maillard F."/>
            <person name="Murat C."/>
            <person name="Nolan M."/>
            <person name="Ohm R.A."/>
            <person name="Pangilinan J."/>
            <person name="Pereira M.F."/>
            <person name="Perotto S."/>
            <person name="Peter M."/>
            <person name="Pfister S."/>
            <person name="Riley R."/>
            <person name="Sitrit Y."/>
            <person name="Stielow J.B."/>
            <person name="Szollosi G."/>
            <person name="Zifcakova L."/>
            <person name="Stursova M."/>
            <person name="Spatafora J.W."/>
            <person name="Tedersoo L."/>
            <person name="Vaario L.M."/>
            <person name="Yamada A."/>
            <person name="Yan M."/>
            <person name="Wang P."/>
            <person name="Xu J."/>
            <person name="Bruns T."/>
            <person name="Baldrian P."/>
            <person name="Vilgalys R."/>
            <person name="Dunand C."/>
            <person name="Henrissat B."/>
            <person name="Grigoriev I.V."/>
            <person name="Hibbett D."/>
            <person name="Nagy L.G."/>
            <person name="Martin F.M."/>
        </authorList>
    </citation>
    <scope>NUCLEOTIDE SEQUENCE</scope>
    <source>
        <strain evidence="2">BED1</strain>
    </source>
</reference>
<dbReference type="EMBL" id="WHUW01000003">
    <property type="protein sequence ID" value="KAF8449187.1"/>
    <property type="molecule type" value="Genomic_DNA"/>
</dbReference>
<name>A0AAD4GKF8_BOLED</name>
<evidence type="ECO:0000313" key="3">
    <source>
        <dbReference type="Proteomes" id="UP001194468"/>
    </source>
</evidence>
<protein>
    <submittedName>
        <fullName evidence="2">Uncharacterized protein</fullName>
    </submittedName>
</protein>
<gene>
    <name evidence="2" type="ORF">L210DRAFT_3500699</name>
</gene>
<dbReference type="Proteomes" id="UP001194468">
    <property type="component" value="Unassembled WGS sequence"/>
</dbReference>
<sequence length="201" mass="22165">MTVSYKIQNEVLLYTGHVQVALKTVPTIIGPKEEWGLWMWDHLTSEQVRADNPAIMGSEYIEVPSKDYKHIFASGLEVSQPPSAAGETVGSKEDDGENICDLMFSNGHHLPVPMADSNMSDARNAGDTGTRVDRKGKKCAQIDDIINISSPVTKWPKNSINMDEGNDSQAGPSQTPEAMKTEEQPYVMHARPMGRSAYGEW</sequence>
<evidence type="ECO:0000313" key="2">
    <source>
        <dbReference type="EMBL" id="KAF8449187.1"/>
    </source>
</evidence>